<dbReference type="OrthoDB" id="981626at2"/>
<keyword evidence="4" id="KW-1185">Reference proteome</keyword>
<proteinExistence type="predicted"/>
<name>A0A371JVZ0_9FLAO</name>
<dbReference type="AlphaFoldDB" id="A0A371JVZ0"/>
<dbReference type="RefSeq" id="WP_116183770.1">
    <property type="nucleotide sequence ID" value="NZ_QTJX01000001.1"/>
</dbReference>
<dbReference type="Gene3D" id="3.40.30.10">
    <property type="entry name" value="Glutaredoxin"/>
    <property type="match status" value="1"/>
</dbReference>
<protein>
    <submittedName>
        <fullName evidence="3">Thioredoxin family protein</fullName>
    </submittedName>
</protein>
<dbReference type="InterPro" id="IPR051099">
    <property type="entry name" value="AGR/TXD"/>
</dbReference>
<dbReference type="InterPro" id="IPR036249">
    <property type="entry name" value="Thioredoxin-like_sf"/>
</dbReference>
<feature type="chain" id="PRO_5016844197" evidence="2">
    <location>
        <begin position="19"/>
        <end position="145"/>
    </location>
</feature>
<feature type="signal peptide" evidence="2">
    <location>
        <begin position="1"/>
        <end position="18"/>
    </location>
</feature>
<dbReference type="PANTHER" id="PTHR15337">
    <property type="entry name" value="ANTERIOR GRADIENT PROTEIN-RELATED"/>
    <property type="match status" value="1"/>
</dbReference>
<dbReference type="SUPFAM" id="SSF52833">
    <property type="entry name" value="Thioredoxin-like"/>
    <property type="match status" value="1"/>
</dbReference>
<sequence length="145" mass="16693">MKKLFCGIFFLFLGVLQAQDWQVNYNEALALAKEENKPIILVFSGSDWCAPCIRLKRHILDSEEFKDYAASHYILYNADFPRRKKNQLPEELMNTNKSLAEKYNPKGHFPLVVVLDNQESVLGEAGFYAKPSPEEYLALLNSFVE</sequence>
<organism evidence="3 4">
    <name type="scientific">Flagellimonas nanhaiensis</name>
    <dbReference type="NCBI Taxonomy" id="2292706"/>
    <lineage>
        <taxon>Bacteria</taxon>
        <taxon>Pseudomonadati</taxon>
        <taxon>Bacteroidota</taxon>
        <taxon>Flavobacteriia</taxon>
        <taxon>Flavobacteriales</taxon>
        <taxon>Flavobacteriaceae</taxon>
        <taxon>Flagellimonas</taxon>
    </lineage>
</organism>
<accession>A0A371JVZ0</accession>
<comment type="caution">
    <text evidence="3">The sequence shown here is derived from an EMBL/GenBank/DDBJ whole genome shotgun (WGS) entry which is preliminary data.</text>
</comment>
<reference evidence="3 4" key="1">
    <citation type="submission" date="2018-08" db="EMBL/GenBank/DDBJ databases">
        <title>Muricauda nanhaiensis sp. nov., isolated from seawater of the South China Sea.</title>
        <authorList>
            <person name="Dang Y."/>
        </authorList>
    </citation>
    <scope>NUCLEOTIDE SEQUENCE [LARGE SCALE GENOMIC DNA]</scope>
    <source>
        <strain evidence="3 4">SM1704</strain>
    </source>
</reference>
<dbReference type="EMBL" id="QTJX01000001">
    <property type="protein sequence ID" value="RDY61991.1"/>
    <property type="molecule type" value="Genomic_DNA"/>
</dbReference>
<dbReference type="Proteomes" id="UP000261828">
    <property type="component" value="Unassembled WGS sequence"/>
</dbReference>
<evidence type="ECO:0000313" key="4">
    <source>
        <dbReference type="Proteomes" id="UP000261828"/>
    </source>
</evidence>
<keyword evidence="1 2" id="KW-0732">Signal</keyword>
<evidence type="ECO:0000256" key="2">
    <source>
        <dbReference type="SAM" id="SignalP"/>
    </source>
</evidence>
<evidence type="ECO:0000313" key="3">
    <source>
        <dbReference type="EMBL" id="RDY61991.1"/>
    </source>
</evidence>
<dbReference type="Pfam" id="PF13899">
    <property type="entry name" value="Thioredoxin_7"/>
    <property type="match status" value="1"/>
</dbReference>
<gene>
    <name evidence="3" type="ORF">DX873_01605</name>
</gene>
<evidence type="ECO:0000256" key="1">
    <source>
        <dbReference type="ARBA" id="ARBA00022729"/>
    </source>
</evidence>
<dbReference type="PANTHER" id="PTHR15337:SF11">
    <property type="entry name" value="THIOREDOXIN DOMAIN-CONTAINING PROTEIN"/>
    <property type="match status" value="1"/>
</dbReference>